<protein>
    <submittedName>
        <fullName evidence="5">Ulp1 protease family, C-terminal catalytic domain containing</fullName>
    </submittedName>
</protein>
<keyword evidence="3" id="KW-0378">Hydrolase</keyword>
<evidence type="ECO:0000256" key="1">
    <source>
        <dbReference type="ARBA" id="ARBA00005234"/>
    </source>
</evidence>
<accession>A0A8S0ULT8</accession>
<name>A0A8S0ULT8_OLEEU</name>
<dbReference type="PROSITE" id="PS50600">
    <property type="entry name" value="ULP_PROTEASE"/>
    <property type="match status" value="1"/>
</dbReference>
<dbReference type="InterPro" id="IPR003653">
    <property type="entry name" value="Peptidase_C48_C"/>
</dbReference>
<dbReference type="Pfam" id="PF02902">
    <property type="entry name" value="Peptidase_C48"/>
    <property type="match status" value="1"/>
</dbReference>
<dbReference type="GO" id="GO:0008234">
    <property type="term" value="F:cysteine-type peptidase activity"/>
    <property type="evidence" value="ECO:0007669"/>
    <property type="project" value="InterPro"/>
</dbReference>
<dbReference type="Gene3D" id="3.40.395.10">
    <property type="entry name" value="Adenoviral Proteinase, Chain A"/>
    <property type="match status" value="1"/>
</dbReference>
<comment type="caution">
    <text evidence="5">The sequence shown here is derived from an EMBL/GenBank/DDBJ whole genome shotgun (WGS) entry which is preliminary data.</text>
</comment>
<dbReference type="OrthoDB" id="1304502at2759"/>
<dbReference type="Proteomes" id="UP000594638">
    <property type="component" value="Unassembled WGS sequence"/>
</dbReference>
<gene>
    <name evidence="5" type="ORF">OLEA9_A095341</name>
</gene>
<evidence type="ECO:0000313" key="6">
    <source>
        <dbReference type="Proteomes" id="UP000594638"/>
    </source>
</evidence>
<feature type="domain" description="Ubiquitin-like protease family profile" evidence="4">
    <location>
        <begin position="310"/>
        <end position="530"/>
    </location>
</feature>
<dbReference type="PANTHER" id="PTHR48449:SF1">
    <property type="entry name" value="DUF1985 DOMAIN-CONTAINING PROTEIN"/>
    <property type="match status" value="1"/>
</dbReference>
<sequence>MEVRQATHDEMWFKVAGKHLKVSVEEFALASGLTCQGATSDEDVVRLGALYLISNFLYTTTSANVVPHEYFRIFESPYMDTFPWGNELFQITYIDDSRVFAAYLDKILFEVVEVEVVKVQPTNEEQMAACYKGLPQRERITMPSTLVAGADLVNDPVYQPKDHNHASSSNPQFMPCMHQAAQDTLELREPPIIPVLEHLMNEMLEIQDSQAQIMDSQNVLKVEVNRIERAMEINCTSLLTMFVRAKKHQSHDKDERDHIDDHSNEARTTNNKLDFYILSDLRHDECNPATSECLTAVIKEQIQNDVTNDINYTEEDLIQVDEVDDDETHMSRLHVSDEFGKDIIVQELFPNEVSNQLINTSNQQEGSFIEVIPHTAAVFGPYTVDSKTWWHELCHPNVYLRDSFKSLVEYANGDYMHCNTRWSDVEHILIPIMMGKKAHWILGHFNIKERALNVYNSSRLAVRDRMVVPDIEAFAYILPCLMVINKNWQPNIVNVFERVEPLAVKIASDIPQDEHGHDCGVYVIKYAEHIIHQKMLSMAQNFDPNISRSYLVAQLYKHGCEKLIEGYEIDIDLALHDVKRQRKLKGVVINE</sequence>
<dbReference type="SUPFAM" id="SSF54001">
    <property type="entry name" value="Cysteine proteinases"/>
    <property type="match status" value="1"/>
</dbReference>
<evidence type="ECO:0000259" key="4">
    <source>
        <dbReference type="PROSITE" id="PS50600"/>
    </source>
</evidence>
<keyword evidence="6" id="KW-1185">Reference proteome</keyword>
<comment type="similarity">
    <text evidence="1">Belongs to the peptidase C48 family.</text>
</comment>
<keyword evidence="2 5" id="KW-0645">Protease</keyword>
<dbReference type="AlphaFoldDB" id="A0A8S0ULT8"/>
<dbReference type="EMBL" id="CACTIH010009048">
    <property type="protein sequence ID" value="CAA3021117.1"/>
    <property type="molecule type" value="Genomic_DNA"/>
</dbReference>
<proteinExistence type="inferred from homology"/>
<evidence type="ECO:0000256" key="2">
    <source>
        <dbReference type="ARBA" id="ARBA00022670"/>
    </source>
</evidence>
<dbReference type="InterPro" id="IPR038765">
    <property type="entry name" value="Papain-like_cys_pep_sf"/>
</dbReference>
<dbReference type="GO" id="GO:0006508">
    <property type="term" value="P:proteolysis"/>
    <property type="evidence" value="ECO:0007669"/>
    <property type="project" value="UniProtKB-KW"/>
</dbReference>
<dbReference type="PANTHER" id="PTHR48449">
    <property type="entry name" value="DUF1985 DOMAIN-CONTAINING PROTEIN"/>
    <property type="match status" value="1"/>
</dbReference>
<evidence type="ECO:0000256" key="3">
    <source>
        <dbReference type="ARBA" id="ARBA00022801"/>
    </source>
</evidence>
<dbReference type="Gramene" id="OE9A095341T1">
    <property type="protein sequence ID" value="OE9A095341C1"/>
    <property type="gene ID" value="OE9A095341"/>
</dbReference>
<reference evidence="5 6" key="1">
    <citation type="submission" date="2019-12" db="EMBL/GenBank/DDBJ databases">
        <authorList>
            <person name="Alioto T."/>
            <person name="Alioto T."/>
            <person name="Gomez Garrido J."/>
        </authorList>
    </citation>
    <scope>NUCLEOTIDE SEQUENCE [LARGE SCALE GENOMIC DNA]</scope>
</reference>
<evidence type="ECO:0000313" key="5">
    <source>
        <dbReference type="EMBL" id="CAA3021117.1"/>
    </source>
</evidence>
<organism evidence="5 6">
    <name type="scientific">Olea europaea subsp. europaea</name>
    <dbReference type="NCBI Taxonomy" id="158383"/>
    <lineage>
        <taxon>Eukaryota</taxon>
        <taxon>Viridiplantae</taxon>
        <taxon>Streptophyta</taxon>
        <taxon>Embryophyta</taxon>
        <taxon>Tracheophyta</taxon>
        <taxon>Spermatophyta</taxon>
        <taxon>Magnoliopsida</taxon>
        <taxon>eudicotyledons</taxon>
        <taxon>Gunneridae</taxon>
        <taxon>Pentapetalae</taxon>
        <taxon>asterids</taxon>
        <taxon>lamiids</taxon>
        <taxon>Lamiales</taxon>
        <taxon>Oleaceae</taxon>
        <taxon>Oleeae</taxon>
        <taxon>Olea</taxon>
    </lineage>
</organism>